<evidence type="ECO:0000313" key="1">
    <source>
        <dbReference type="EMBL" id="RCK05623.1"/>
    </source>
</evidence>
<proteinExistence type="predicted"/>
<dbReference type="EMBL" id="JPWA01000014">
    <property type="protein sequence ID" value="RCK05623.1"/>
    <property type="molecule type" value="Genomic_DNA"/>
</dbReference>
<dbReference type="Proteomes" id="UP000252419">
    <property type="component" value="Unassembled WGS sequence"/>
</dbReference>
<protein>
    <submittedName>
        <fullName evidence="1">Uncharacterized protein</fullName>
    </submittedName>
</protein>
<sequence length="124" mass="13653">MIAAQNTIPMNSSLSQNHALLTEILINSGYTGPIIHKVIHRSYHDVDHGPVPSFTCPMHHPPGICPTVPSFGPIQCGANRSFTASSRDIVAIKLLPQETARYKKTGRCDAALLIRDKDKRRDLI</sequence>
<comment type="caution">
    <text evidence="1">The sequence shown here is derived from an EMBL/GenBank/DDBJ whole genome shotgun (WGS) entry which is preliminary data.</text>
</comment>
<accession>A0A367UD54</accession>
<name>A0A367UD54_9PROT</name>
<dbReference type="AlphaFoldDB" id="A0A367UD54"/>
<evidence type="ECO:0000313" key="2">
    <source>
        <dbReference type="Proteomes" id="UP000252419"/>
    </source>
</evidence>
<keyword evidence="2" id="KW-1185">Reference proteome</keyword>
<organism evidence="1 2">
    <name type="scientific">Thalassospira xianhensis MCCC 1A02616</name>
    <dbReference type="NCBI Taxonomy" id="1177929"/>
    <lineage>
        <taxon>Bacteria</taxon>
        <taxon>Pseudomonadati</taxon>
        <taxon>Pseudomonadota</taxon>
        <taxon>Alphaproteobacteria</taxon>
        <taxon>Rhodospirillales</taxon>
        <taxon>Thalassospiraceae</taxon>
        <taxon>Thalassospira</taxon>
    </lineage>
</organism>
<gene>
    <name evidence="1" type="ORF">TH5_13370</name>
</gene>
<reference evidence="1 2" key="1">
    <citation type="submission" date="2014-07" db="EMBL/GenBank/DDBJ databases">
        <title>Draft genome sequence of Thalassospira xianhensis P-4 (MCCC 1A02616).</title>
        <authorList>
            <person name="Lai Q."/>
            <person name="Shao Z."/>
        </authorList>
    </citation>
    <scope>NUCLEOTIDE SEQUENCE [LARGE SCALE GENOMIC DNA]</scope>
    <source>
        <strain evidence="1 2">MCCC 1A02616</strain>
    </source>
</reference>